<dbReference type="EMBL" id="JBBPIX010000001">
    <property type="protein sequence ID" value="MEK6462738.1"/>
    <property type="molecule type" value="Genomic_DNA"/>
</dbReference>
<dbReference type="Gene3D" id="2.40.50.90">
    <property type="match status" value="1"/>
</dbReference>
<keyword evidence="4" id="KW-1185">Reference proteome</keyword>
<dbReference type="SUPFAM" id="SSF50199">
    <property type="entry name" value="Staphylococcal nuclease"/>
    <property type="match status" value="1"/>
</dbReference>
<evidence type="ECO:0000256" key="1">
    <source>
        <dbReference type="SAM" id="MobiDB-lite"/>
    </source>
</evidence>
<feature type="chain" id="PRO_5046552759" description="Endonuclease YncB(Thermonuclease family)" evidence="2">
    <location>
        <begin position="19"/>
        <end position="230"/>
    </location>
</feature>
<evidence type="ECO:0000313" key="3">
    <source>
        <dbReference type="EMBL" id="MEK6462738.1"/>
    </source>
</evidence>
<name>A0ABU9A8U0_PSEA5</name>
<reference evidence="3 4" key="1">
    <citation type="submission" date="2024-03" db="EMBL/GenBank/DDBJ databases">
        <title>Draft genome sequence of Pseudonocardia carboxydivorans JCM 14827.</title>
        <authorList>
            <person name="Duangmal K."/>
        </authorList>
    </citation>
    <scope>NUCLEOTIDE SEQUENCE [LARGE SCALE GENOMIC DNA]</scope>
    <source>
        <strain evidence="3 4">JCM 14827</strain>
    </source>
</reference>
<feature type="compositionally biased region" description="Low complexity" evidence="1">
    <location>
        <begin position="29"/>
        <end position="46"/>
    </location>
</feature>
<comment type="caution">
    <text evidence="3">The sequence shown here is derived from an EMBL/GenBank/DDBJ whole genome shotgun (WGS) entry which is preliminary data.</text>
</comment>
<dbReference type="Proteomes" id="UP001367513">
    <property type="component" value="Unassembled WGS sequence"/>
</dbReference>
<proteinExistence type="predicted"/>
<evidence type="ECO:0008006" key="5">
    <source>
        <dbReference type="Google" id="ProtNLM"/>
    </source>
</evidence>
<protein>
    <recommendedName>
        <fullName evidence="5">Endonuclease YncB(Thermonuclease family)</fullName>
    </recommendedName>
</protein>
<dbReference type="RefSeq" id="WP_345645312.1">
    <property type="nucleotide sequence ID" value="NZ_BAAAOD010000047.1"/>
</dbReference>
<accession>A0ABU9A8U0</accession>
<organism evidence="3 4">
    <name type="scientific">Pseudonocardia alni subsp. carboxydivorans</name>
    <dbReference type="NCBI Taxonomy" id="415010"/>
    <lineage>
        <taxon>Bacteria</taxon>
        <taxon>Bacillati</taxon>
        <taxon>Actinomycetota</taxon>
        <taxon>Actinomycetes</taxon>
        <taxon>Pseudonocardiales</taxon>
        <taxon>Pseudonocardiaceae</taxon>
        <taxon>Pseudonocardia</taxon>
    </lineage>
</organism>
<dbReference type="InterPro" id="IPR035437">
    <property type="entry name" value="SNase_OB-fold_sf"/>
</dbReference>
<feature type="signal peptide" evidence="2">
    <location>
        <begin position="1"/>
        <end position="18"/>
    </location>
</feature>
<gene>
    <name evidence="3" type="ORF">WG925_03200</name>
</gene>
<dbReference type="PROSITE" id="PS51257">
    <property type="entry name" value="PROKAR_LIPOPROTEIN"/>
    <property type="match status" value="1"/>
</dbReference>
<evidence type="ECO:0000313" key="4">
    <source>
        <dbReference type="Proteomes" id="UP001367513"/>
    </source>
</evidence>
<keyword evidence="2" id="KW-0732">Signal</keyword>
<feature type="region of interest" description="Disordered" evidence="1">
    <location>
        <begin position="28"/>
        <end position="52"/>
    </location>
</feature>
<evidence type="ECO:0000256" key="2">
    <source>
        <dbReference type="SAM" id="SignalP"/>
    </source>
</evidence>
<sequence>MSGKSLLASLVVIGALFAACNNDDEEETAAPTTASAAPTTTQSAPSYARATPVAAPAEPGEQFTVAEVIDGDTFTTTDGRTIRLLGVDSCEVGTYGGDAAKSITESQLSNQYNQPVVLVQAPGVDTDGQGRHLRYVKLGDEQIDLGLFLVPYDYTGVAQGKNPAPQSYIDQLYGKDLDLAANPPAGRDCGGPTTSGGSSDVDVYVDTDGGNYNMPDGALTGGYCARKWWC</sequence>